<name>A0A0M9B8N0_BRAJP</name>
<organism evidence="1 3">
    <name type="scientific">Bradyrhizobium japonicum</name>
    <dbReference type="NCBI Taxonomy" id="375"/>
    <lineage>
        <taxon>Bacteria</taxon>
        <taxon>Pseudomonadati</taxon>
        <taxon>Pseudomonadota</taxon>
        <taxon>Alphaproteobacteria</taxon>
        <taxon>Hyphomicrobiales</taxon>
        <taxon>Nitrobacteraceae</taxon>
        <taxon>Bradyrhizobium</taxon>
    </lineage>
</organism>
<gene>
    <name evidence="2" type="ORF">ABIF63_009830</name>
    <name evidence="1" type="ORF">BKD09_47090</name>
</gene>
<dbReference type="EMBL" id="JBEPTQ010000002">
    <property type="protein sequence ID" value="MET4725724.1"/>
    <property type="molecule type" value="Genomic_DNA"/>
</dbReference>
<accession>A0A0M9B8N0</accession>
<dbReference type="AlphaFoldDB" id="A0A0M9B8N0"/>
<dbReference type="KEGG" id="bjp:RN69_42420"/>
<dbReference type="RefSeq" id="WP_014498596.1">
    <property type="nucleotide sequence ID" value="NZ_BJNK01000041.1"/>
</dbReference>
<dbReference type="Proteomes" id="UP000181962">
    <property type="component" value="Chromosome"/>
</dbReference>
<reference evidence="1 3" key="1">
    <citation type="submission" date="2016-11" db="EMBL/GenBank/DDBJ databases">
        <title>Complete Genome Sequence of Bradyrhizobium sp. strain J5, an isolated from soybean nodule in Hokkaido.</title>
        <authorList>
            <person name="Kanehara K."/>
        </authorList>
    </citation>
    <scope>NUCLEOTIDE SEQUENCE [LARGE SCALE GENOMIC DNA]</scope>
    <source>
        <strain evidence="1 3">J5</strain>
    </source>
</reference>
<protein>
    <submittedName>
        <fullName evidence="1">Uncharacterized protein</fullName>
    </submittedName>
</protein>
<keyword evidence="4" id="KW-1185">Reference proteome</keyword>
<evidence type="ECO:0000313" key="3">
    <source>
        <dbReference type="Proteomes" id="UP000181962"/>
    </source>
</evidence>
<reference evidence="2 4" key="2">
    <citation type="submission" date="2024-06" db="EMBL/GenBank/DDBJ databases">
        <title>Genomic Encyclopedia of Type Strains, Phase V (KMG-V): Genome sequencing to study the core and pangenomes of soil and plant-associated prokaryotes.</title>
        <authorList>
            <person name="Whitman W."/>
        </authorList>
    </citation>
    <scope>NUCLEOTIDE SEQUENCE [LARGE SCALE GENOMIC DNA]</scope>
    <source>
        <strain evidence="2 4">USDA 160</strain>
    </source>
</reference>
<dbReference type="PATRIC" id="fig|375.37.peg.7627"/>
<evidence type="ECO:0000313" key="2">
    <source>
        <dbReference type="EMBL" id="MET4725724.1"/>
    </source>
</evidence>
<dbReference type="Proteomes" id="UP001549291">
    <property type="component" value="Unassembled WGS sequence"/>
</dbReference>
<evidence type="ECO:0000313" key="1">
    <source>
        <dbReference type="EMBL" id="APG15877.1"/>
    </source>
</evidence>
<proteinExistence type="predicted"/>
<sequence length="184" mass="21454">MLRYNPEKFASLSESDIGQRIWSFLTKPATIARLETASELGKPAVEGIEEQLLEEFREDVLVDRVKQMVGHMVRQILEQRDWVLDQSDVKVQSVPFSKAARYRRPDWITFHAFRNTKDPRDVVITDRRQNAPLPKDARWTFYATFASPLKAAVAFGVNDTPKLRRQVQTHGFHRVHIPRMLRRA</sequence>
<dbReference type="EMBL" id="CP017637">
    <property type="protein sequence ID" value="APG15877.1"/>
    <property type="molecule type" value="Genomic_DNA"/>
</dbReference>
<evidence type="ECO:0000313" key="4">
    <source>
        <dbReference type="Proteomes" id="UP001549291"/>
    </source>
</evidence>
<dbReference type="GeneID" id="92964045"/>